<evidence type="ECO:0000259" key="9">
    <source>
        <dbReference type="PROSITE" id="PS50893"/>
    </source>
</evidence>
<dbReference type="GO" id="GO:0005886">
    <property type="term" value="C:plasma membrane"/>
    <property type="evidence" value="ECO:0007669"/>
    <property type="project" value="UniProtKB-SubCell"/>
</dbReference>
<name>A0A6A2VFD2_9BIFI</name>
<protein>
    <submittedName>
        <fullName evidence="11">Multidrug ABC transporter ATP-binding protein</fullName>
    </submittedName>
</protein>
<evidence type="ECO:0000256" key="8">
    <source>
        <dbReference type="SAM" id="Phobius"/>
    </source>
</evidence>
<keyword evidence="6 8" id="KW-0472">Membrane</keyword>
<keyword evidence="4 11" id="KW-0067">ATP-binding</keyword>
<reference evidence="11 12" key="1">
    <citation type="submission" date="2019-09" db="EMBL/GenBank/DDBJ databases">
        <title>Characterization of the phylogenetic diversity of two novel species belonging to the genus Bifidobacterium: Bifidobacterium cebidarum sp. nov. and Bifidobacterium leontopitheci sp. nov.</title>
        <authorList>
            <person name="Lugli G.A."/>
            <person name="Duranti S."/>
            <person name="Milani C."/>
            <person name="Turroni F."/>
            <person name="Ventura M."/>
        </authorList>
    </citation>
    <scope>NUCLEOTIDE SEQUENCE [LARGE SCALE GENOMIC DNA]</scope>
    <source>
        <strain evidence="11 12">DSM 100238</strain>
    </source>
</reference>
<dbReference type="SUPFAM" id="SSF90123">
    <property type="entry name" value="ABC transporter transmembrane region"/>
    <property type="match status" value="1"/>
</dbReference>
<dbReference type="InterPro" id="IPR017871">
    <property type="entry name" value="ABC_transporter-like_CS"/>
</dbReference>
<evidence type="ECO:0000259" key="10">
    <source>
        <dbReference type="PROSITE" id="PS50929"/>
    </source>
</evidence>
<dbReference type="EMBL" id="WBSO01000004">
    <property type="protein sequence ID" value="KAB8299389.1"/>
    <property type="molecule type" value="Genomic_DNA"/>
</dbReference>
<dbReference type="Pfam" id="PF00005">
    <property type="entry name" value="ABC_tran"/>
    <property type="match status" value="1"/>
</dbReference>
<dbReference type="PROSITE" id="PS00211">
    <property type="entry name" value="ABC_TRANSPORTER_1"/>
    <property type="match status" value="1"/>
</dbReference>
<dbReference type="InterPro" id="IPR011527">
    <property type="entry name" value="ABC1_TM_dom"/>
</dbReference>
<dbReference type="InterPro" id="IPR039421">
    <property type="entry name" value="Type_1_exporter"/>
</dbReference>
<feature type="compositionally biased region" description="Pro residues" evidence="7">
    <location>
        <begin position="132"/>
        <end position="146"/>
    </location>
</feature>
<feature type="region of interest" description="Disordered" evidence="7">
    <location>
        <begin position="114"/>
        <end position="154"/>
    </location>
</feature>
<comment type="subcellular location">
    <subcellularLocation>
        <location evidence="1">Cell membrane</location>
        <topology evidence="1">Multi-pass membrane protein</topology>
    </subcellularLocation>
</comment>
<feature type="transmembrane region" description="Helical" evidence="8">
    <location>
        <begin position="215"/>
        <end position="241"/>
    </location>
</feature>
<dbReference type="PROSITE" id="PS50893">
    <property type="entry name" value="ABC_TRANSPORTER_2"/>
    <property type="match status" value="1"/>
</dbReference>
<dbReference type="InterPro" id="IPR003439">
    <property type="entry name" value="ABC_transporter-like_ATP-bd"/>
</dbReference>
<feature type="domain" description="ABC transporter" evidence="9">
    <location>
        <begin position="505"/>
        <end position="786"/>
    </location>
</feature>
<feature type="transmembrane region" description="Helical" evidence="8">
    <location>
        <begin position="320"/>
        <end position="340"/>
    </location>
</feature>
<dbReference type="CDD" id="cd18548">
    <property type="entry name" value="ABC_6TM_Tm287_like"/>
    <property type="match status" value="1"/>
</dbReference>
<gene>
    <name evidence="11" type="ORF">DSM100238_0821</name>
</gene>
<dbReference type="Gene3D" id="1.20.1560.10">
    <property type="entry name" value="ABC transporter type 1, transmembrane domain"/>
    <property type="match status" value="1"/>
</dbReference>
<evidence type="ECO:0000256" key="2">
    <source>
        <dbReference type="ARBA" id="ARBA00022692"/>
    </source>
</evidence>
<feature type="domain" description="ABC transmembrane type-1" evidence="10">
    <location>
        <begin position="178"/>
        <end position="466"/>
    </location>
</feature>
<dbReference type="Gene3D" id="3.40.50.300">
    <property type="entry name" value="P-loop containing nucleotide triphosphate hydrolases"/>
    <property type="match status" value="1"/>
</dbReference>
<organism evidence="11 12">
    <name type="scientific">Bifidobacterium apri</name>
    <dbReference type="NCBI Taxonomy" id="1769423"/>
    <lineage>
        <taxon>Bacteria</taxon>
        <taxon>Bacillati</taxon>
        <taxon>Actinomycetota</taxon>
        <taxon>Actinomycetes</taxon>
        <taxon>Bifidobacteriales</taxon>
        <taxon>Bifidobacteriaceae</taxon>
        <taxon>Bifidobacterium</taxon>
    </lineage>
</organism>
<keyword evidence="12" id="KW-1185">Reference proteome</keyword>
<evidence type="ECO:0000256" key="1">
    <source>
        <dbReference type="ARBA" id="ARBA00004651"/>
    </source>
</evidence>
<comment type="caution">
    <text evidence="11">The sequence shown here is derived from an EMBL/GenBank/DDBJ whole genome shotgun (WGS) entry which is preliminary data.</text>
</comment>
<evidence type="ECO:0000256" key="3">
    <source>
        <dbReference type="ARBA" id="ARBA00022741"/>
    </source>
</evidence>
<accession>A0A6A2VFD2</accession>
<proteinExistence type="predicted"/>
<feature type="transmembrane region" description="Helical" evidence="8">
    <location>
        <begin position="174"/>
        <end position="195"/>
    </location>
</feature>
<sequence length="795" mass="87451">MASSYVSRVCEWSAGAVAAAVIRFAAGSRFAVGGWFAVCSRSTAYSRSAAYGRFATYSRFAAGLPLPRRYLLLIRRVLSRVLPLRRSATAFLARRSIAGAHPTSSLALRSVASPFASPSSQPSAQLAQPRPQLRPRPSNRPQPPSHTRPERAQTRTSERIIVIRICKYLSKFEWFQLFVGLLFIVAGVFLELKLPDYMADITRLVETPGSKMHDIWVAGGKMLAVSLGAVLCTVAVGFIAARVSASFTQRLRSLEFRRVESFGLEELNKFSTASLITRSTNDVTQIQMFITMGLIMLVKSPIMAVWAVCKIAGKGADWTLATGVAVVIVMSAVALIMSLVMPKFRSMQALTDNINRVARENLTGLRVVRAYNAEDYQQGKFDKANRDLTETQLFTNRAMSIMMPLMNTVMNGLMLAVYWIGAYLISDAGLMDKLTLFSNMVVFSSYAVQVIMSFLMMSMVFVLWPRADVSAKRILEVLDTKPRVTDGERMEGVKNADGTPMRGSVEFRDVSFSYPDSREPMLEHVSFTAQQGQTVAFIGSTGSGKTTLVNLVPRFYDATDGQVLIDGVDVRDYNLQALRDKIGYVPQQSVMFKGTVASNIAFGDKSQGGKTVAGERVGDVGLIDMSTPQGRAHERELRQADAEGNTISRLTDAQMEDVRKSSAVAKADEFVTRMEGTYEAPIAQGGSNVSGGQKQRLSIARAVWRHPEILVFDDSFSALDFRTDHDVREALAREAGDATKLIVAQRIGTIMDADRIIVLDQGRVVGQGTHKELLRDCEVYQQIAESQLSEAELAS</sequence>
<feature type="compositionally biased region" description="Low complexity" evidence="7">
    <location>
        <begin position="114"/>
        <end position="131"/>
    </location>
</feature>
<keyword evidence="2 8" id="KW-0812">Transmembrane</keyword>
<dbReference type="InterPro" id="IPR036640">
    <property type="entry name" value="ABC1_TM_sf"/>
</dbReference>
<feature type="transmembrane region" description="Helical" evidence="8">
    <location>
        <begin position="12"/>
        <end position="38"/>
    </location>
</feature>
<dbReference type="AlphaFoldDB" id="A0A6A2VFD2"/>
<keyword evidence="3" id="KW-0547">Nucleotide-binding</keyword>
<dbReference type="Pfam" id="PF00664">
    <property type="entry name" value="ABC_membrane"/>
    <property type="match status" value="1"/>
</dbReference>
<dbReference type="GO" id="GO:0015421">
    <property type="term" value="F:ABC-type oligopeptide transporter activity"/>
    <property type="evidence" value="ECO:0007669"/>
    <property type="project" value="TreeGrafter"/>
</dbReference>
<evidence type="ECO:0000256" key="4">
    <source>
        <dbReference type="ARBA" id="ARBA00022840"/>
    </source>
</evidence>
<dbReference type="PANTHER" id="PTHR43394">
    <property type="entry name" value="ATP-DEPENDENT PERMEASE MDL1, MITOCHONDRIAL"/>
    <property type="match status" value="1"/>
</dbReference>
<dbReference type="GO" id="GO:0016887">
    <property type="term" value="F:ATP hydrolysis activity"/>
    <property type="evidence" value="ECO:0007669"/>
    <property type="project" value="InterPro"/>
</dbReference>
<keyword evidence="5 8" id="KW-1133">Transmembrane helix</keyword>
<feature type="transmembrane region" description="Helical" evidence="8">
    <location>
        <begin position="405"/>
        <end position="426"/>
    </location>
</feature>
<dbReference type="GO" id="GO:0005524">
    <property type="term" value="F:ATP binding"/>
    <property type="evidence" value="ECO:0007669"/>
    <property type="project" value="UniProtKB-KW"/>
</dbReference>
<evidence type="ECO:0000256" key="7">
    <source>
        <dbReference type="SAM" id="MobiDB-lite"/>
    </source>
</evidence>
<dbReference type="SUPFAM" id="SSF52540">
    <property type="entry name" value="P-loop containing nucleoside triphosphate hydrolases"/>
    <property type="match status" value="1"/>
</dbReference>
<evidence type="ECO:0000256" key="5">
    <source>
        <dbReference type="ARBA" id="ARBA00022989"/>
    </source>
</evidence>
<dbReference type="SMART" id="SM00382">
    <property type="entry name" value="AAA"/>
    <property type="match status" value="1"/>
</dbReference>
<feature type="transmembrane region" description="Helical" evidence="8">
    <location>
        <begin position="288"/>
        <end position="308"/>
    </location>
</feature>
<dbReference type="PANTHER" id="PTHR43394:SF1">
    <property type="entry name" value="ATP-BINDING CASSETTE SUB-FAMILY B MEMBER 10, MITOCHONDRIAL"/>
    <property type="match status" value="1"/>
</dbReference>
<dbReference type="PROSITE" id="PS50929">
    <property type="entry name" value="ABC_TM1F"/>
    <property type="match status" value="1"/>
</dbReference>
<evidence type="ECO:0000313" key="12">
    <source>
        <dbReference type="Proteomes" id="UP000440041"/>
    </source>
</evidence>
<dbReference type="InterPro" id="IPR027417">
    <property type="entry name" value="P-loop_NTPase"/>
</dbReference>
<evidence type="ECO:0000313" key="11">
    <source>
        <dbReference type="EMBL" id="KAB8299389.1"/>
    </source>
</evidence>
<dbReference type="InterPro" id="IPR003593">
    <property type="entry name" value="AAA+_ATPase"/>
</dbReference>
<evidence type="ECO:0000256" key="6">
    <source>
        <dbReference type="ARBA" id="ARBA00023136"/>
    </source>
</evidence>
<dbReference type="Proteomes" id="UP000440041">
    <property type="component" value="Unassembled WGS sequence"/>
</dbReference>
<feature type="transmembrane region" description="Helical" evidence="8">
    <location>
        <begin position="446"/>
        <end position="464"/>
    </location>
</feature>